<dbReference type="OrthoDB" id="1927001at2759"/>
<organism evidence="2 3">
    <name type="scientific">Ceratopteris richardii</name>
    <name type="common">Triangle waterfern</name>
    <dbReference type="NCBI Taxonomy" id="49495"/>
    <lineage>
        <taxon>Eukaryota</taxon>
        <taxon>Viridiplantae</taxon>
        <taxon>Streptophyta</taxon>
        <taxon>Embryophyta</taxon>
        <taxon>Tracheophyta</taxon>
        <taxon>Polypodiopsida</taxon>
        <taxon>Polypodiidae</taxon>
        <taxon>Polypodiales</taxon>
        <taxon>Pteridineae</taxon>
        <taxon>Pteridaceae</taxon>
        <taxon>Parkerioideae</taxon>
        <taxon>Ceratopteris</taxon>
    </lineage>
</organism>
<dbReference type="EMBL" id="CM035427">
    <property type="protein sequence ID" value="KAH7306587.1"/>
    <property type="molecule type" value="Genomic_DNA"/>
</dbReference>
<dbReference type="InterPro" id="IPR032549">
    <property type="entry name" value="DUF4939"/>
</dbReference>
<dbReference type="OMA" id="ENAYEHI"/>
<dbReference type="AlphaFoldDB" id="A0A8T2S580"/>
<feature type="domain" description="DUF4939" evidence="1">
    <location>
        <begin position="46"/>
        <end position="127"/>
    </location>
</feature>
<evidence type="ECO:0000259" key="1">
    <source>
        <dbReference type="Pfam" id="PF16297"/>
    </source>
</evidence>
<evidence type="ECO:0000313" key="2">
    <source>
        <dbReference type="EMBL" id="KAH7306587.1"/>
    </source>
</evidence>
<evidence type="ECO:0000313" key="3">
    <source>
        <dbReference type="Proteomes" id="UP000825935"/>
    </source>
</evidence>
<protein>
    <recommendedName>
        <fullName evidence="1">DUF4939 domain-containing protein</fullName>
    </recommendedName>
</protein>
<accession>A0A8T2S580</accession>
<comment type="caution">
    <text evidence="2">The sequence shown here is derived from an EMBL/GenBank/DDBJ whole genome shotgun (WGS) entry which is preliminary data.</text>
</comment>
<dbReference type="Proteomes" id="UP000825935">
    <property type="component" value="Chromosome 22"/>
</dbReference>
<reference evidence="2" key="1">
    <citation type="submission" date="2021-08" db="EMBL/GenBank/DDBJ databases">
        <title>WGS assembly of Ceratopteris richardii.</title>
        <authorList>
            <person name="Marchant D.B."/>
            <person name="Chen G."/>
            <person name="Jenkins J."/>
            <person name="Shu S."/>
            <person name="Leebens-Mack J."/>
            <person name="Grimwood J."/>
            <person name="Schmutz J."/>
            <person name="Soltis P."/>
            <person name="Soltis D."/>
            <person name="Chen Z.-H."/>
        </authorList>
    </citation>
    <scope>NUCLEOTIDE SEQUENCE</scope>
    <source>
        <strain evidence="2">Whitten #5841</strain>
        <tissue evidence="2">Leaf</tissue>
    </source>
</reference>
<gene>
    <name evidence="2" type="ORF">KP509_22G020800</name>
</gene>
<proteinExistence type="predicted"/>
<sequence length="157" mass="17987">MENAYEHIVASLQSLQQEVEDLSHRQTQVELGHPMHPSTSFVNEPKICMPEKFDGDRTKFWGFLQQVKLYIRMQPDRYPDDASKVGFIGTLLFGQALSWFAPILEKDMAVLHDYEGFLGELITTFGDGDISQVVEAKLRKLHQGNRLASTYASQFRH</sequence>
<dbReference type="Pfam" id="PF16297">
    <property type="entry name" value="DUF4939"/>
    <property type="match status" value="1"/>
</dbReference>
<keyword evidence="3" id="KW-1185">Reference proteome</keyword>
<name>A0A8T2S580_CERRI</name>